<reference evidence="8" key="1">
    <citation type="submission" date="2021-01" db="EMBL/GenBank/DDBJ databases">
        <authorList>
            <person name="Corre E."/>
            <person name="Pelletier E."/>
            <person name="Niang G."/>
            <person name="Scheremetjew M."/>
            <person name="Finn R."/>
            <person name="Kale V."/>
            <person name="Holt S."/>
            <person name="Cochrane G."/>
            <person name="Meng A."/>
            <person name="Brown T."/>
            <person name="Cohen L."/>
        </authorList>
    </citation>
    <scope>NUCLEOTIDE SEQUENCE</scope>
    <source>
        <strain evidence="8">CCMP1661</strain>
    </source>
</reference>
<keyword evidence="4 6" id="KW-1133">Transmembrane helix</keyword>
<feature type="signal peptide" evidence="7">
    <location>
        <begin position="1"/>
        <end position="24"/>
    </location>
</feature>
<proteinExistence type="inferred from homology"/>
<sequence>MAKSWLLHVFFFLLSSLLIHEAQCFSTQVTGIRPSRIGVSHIRLPPASFPNCKDGLSTPYDTPMKTQRSTVGPLSQASSNSAAVTQSSQGVLSRFLSFYQKQITAHPLRTQMITSGAIGTLGNTLSQLIDMYKTRQAMEAGAMLVATKFSFIKMFGFFLCGTFYFGPLLSVWYRAIDKKANKLFPEEGSRLQRTAFMLGCDQTIGAPGCNYFFCVVWTLVFSLLSTGSMASLSHAFQQAWQDIPGVLSINYRFWPFVNCINFFFTPMHYRVLVSNLAGVVWNIILSTTVAGG</sequence>
<evidence type="ECO:0000256" key="7">
    <source>
        <dbReference type="SAM" id="SignalP"/>
    </source>
</evidence>
<keyword evidence="5 6" id="KW-0472">Membrane</keyword>
<evidence type="ECO:0008006" key="9">
    <source>
        <dbReference type="Google" id="ProtNLM"/>
    </source>
</evidence>
<comment type="subcellular location">
    <subcellularLocation>
        <location evidence="1">Membrane</location>
        <topology evidence="1">Multi-pass membrane protein</topology>
    </subcellularLocation>
</comment>
<protein>
    <recommendedName>
        <fullName evidence="9">Peroxisomal membrane protein MPV17</fullName>
    </recommendedName>
</protein>
<evidence type="ECO:0000256" key="5">
    <source>
        <dbReference type="ARBA" id="ARBA00023136"/>
    </source>
</evidence>
<comment type="similarity">
    <text evidence="2 6">Belongs to the peroxisomal membrane protein PXMP2/4 family.</text>
</comment>
<dbReference type="PANTHER" id="PTHR11266">
    <property type="entry name" value="PEROXISOMAL MEMBRANE PROTEIN 2, PXMP2 MPV17"/>
    <property type="match status" value="1"/>
</dbReference>
<dbReference type="EMBL" id="HBHR01004306">
    <property type="protein sequence ID" value="CAD9859531.1"/>
    <property type="molecule type" value="Transcribed_RNA"/>
</dbReference>
<name>A0A7S2UUD8_9STRA</name>
<organism evidence="8">
    <name type="scientific">Fibrocapsa japonica</name>
    <dbReference type="NCBI Taxonomy" id="94617"/>
    <lineage>
        <taxon>Eukaryota</taxon>
        <taxon>Sar</taxon>
        <taxon>Stramenopiles</taxon>
        <taxon>Ochrophyta</taxon>
        <taxon>Raphidophyceae</taxon>
        <taxon>Chattonellales</taxon>
        <taxon>Chattonellaceae</taxon>
        <taxon>Fibrocapsa</taxon>
    </lineage>
</organism>
<evidence type="ECO:0000256" key="3">
    <source>
        <dbReference type="ARBA" id="ARBA00022692"/>
    </source>
</evidence>
<evidence type="ECO:0000313" key="8">
    <source>
        <dbReference type="EMBL" id="CAD9859531.1"/>
    </source>
</evidence>
<gene>
    <name evidence="8" type="ORF">FJAP1339_LOCUS2050</name>
</gene>
<evidence type="ECO:0000256" key="2">
    <source>
        <dbReference type="ARBA" id="ARBA00006824"/>
    </source>
</evidence>
<dbReference type="Pfam" id="PF04117">
    <property type="entry name" value="Mpv17_PMP22"/>
    <property type="match status" value="1"/>
</dbReference>
<dbReference type="InterPro" id="IPR007248">
    <property type="entry name" value="Mpv17_PMP22"/>
</dbReference>
<evidence type="ECO:0000256" key="4">
    <source>
        <dbReference type="ARBA" id="ARBA00022989"/>
    </source>
</evidence>
<comment type="caution">
    <text evidence="6">Lacks conserved residue(s) required for the propagation of feature annotation.</text>
</comment>
<dbReference type="GO" id="GO:0016020">
    <property type="term" value="C:membrane"/>
    <property type="evidence" value="ECO:0007669"/>
    <property type="project" value="UniProtKB-SubCell"/>
</dbReference>
<keyword evidence="3 6" id="KW-0812">Transmembrane</keyword>
<evidence type="ECO:0000256" key="6">
    <source>
        <dbReference type="RuleBase" id="RU363053"/>
    </source>
</evidence>
<dbReference type="AlphaFoldDB" id="A0A7S2UUD8"/>
<feature type="chain" id="PRO_5030548906" description="Peroxisomal membrane protein MPV17" evidence="7">
    <location>
        <begin position="25"/>
        <end position="292"/>
    </location>
</feature>
<keyword evidence="7" id="KW-0732">Signal</keyword>
<dbReference type="GO" id="GO:0005737">
    <property type="term" value="C:cytoplasm"/>
    <property type="evidence" value="ECO:0007669"/>
    <property type="project" value="TreeGrafter"/>
</dbReference>
<feature type="transmembrane region" description="Helical" evidence="6">
    <location>
        <begin position="154"/>
        <end position="173"/>
    </location>
</feature>
<evidence type="ECO:0000256" key="1">
    <source>
        <dbReference type="ARBA" id="ARBA00004141"/>
    </source>
</evidence>
<accession>A0A7S2UUD8</accession>